<evidence type="ECO:0000313" key="1">
    <source>
        <dbReference type="EMBL" id="KAB5553464.1"/>
    </source>
</evidence>
<gene>
    <name evidence="1" type="ORF">DKX38_010775</name>
</gene>
<dbReference type="Proteomes" id="UP000326939">
    <property type="component" value="Chromosome 6"/>
</dbReference>
<organism evidence="1 2">
    <name type="scientific">Salix brachista</name>
    <dbReference type="NCBI Taxonomy" id="2182728"/>
    <lineage>
        <taxon>Eukaryota</taxon>
        <taxon>Viridiplantae</taxon>
        <taxon>Streptophyta</taxon>
        <taxon>Embryophyta</taxon>
        <taxon>Tracheophyta</taxon>
        <taxon>Spermatophyta</taxon>
        <taxon>Magnoliopsida</taxon>
        <taxon>eudicotyledons</taxon>
        <taxon>Gunneridae</taxon>
        <taxon>Pentapetalae</taxon>
        <taxon>rosids</taxon>
        <taxon>fabids</taxon>
        <taxon>Malpighiales</taxon>
        <taxon>Salicaceae</taxon>
        <taxon>Saliceae</taxon>
        <taxon>Salix</taxon>
    </lineage>
</organism>
<keyword evidence="2" id="KW-1185">Reference proteome</keyword>
<dbReference type="AlphaFoldDB" id="A0A5N5ME43"/>
<sequence length="111" mass="12857">MLAVLQIQGRAGRLLARLANVDKILINLDDVLTKLDLSDVAELVFLLLIEKVEGIRLASNDRGYKPYFTAQLSYDMHLEGLPFTFHGKLFKEREYWRLINMMLALEDDELF</sequence>
<name>A0A5N5ME43_9ROSI</name>
<dbReference type="EMBL" id="VDCV01000006">
    <property type="protein sequence ID" value="KAB5553464.1"/>
    <property type="molecule type" value="Genomic_DNA"/>
</dbReference>
<reference evidence="2" key="1">
    <citation type="journal article" date="2019" name="Gigascience">
        <title>De novo genome assembly of the endangered Acer yangbiense, a plant species with extremely small populations endemic to Yunnan Province, China.</title>
        <authorList>
            <person name="Yang J."/>
            <person name="Wariss H.M."/>
            <person name="Tao L."/>
            <person name="Zhang R."/>
            <person name="Yun Q."/>
            <person name="Hollingsworth P."/>
            <person name="Dao Z."/>
            <person name="Luo G."/>
            <person name="Guo H."/>
            <person name="Ma Y."/>
            <person name="Sun W."/>
        </authorList>
    </citation>
    <scope>NUCLEOTIDE SEQUENCE [LARGE SCALE GENOMIC DNA]</scope>
    <source>
        <strain evidence="2">cv. br00</strain>
    </source>
</reference>
<accession>A0A5N5ME43</accession>
<comment type="caution">
    <text evidence="1">The sequence shown here is derived from an EMBL/GenBank/DDBJ whole genome shotgun (WGS) entry which is preliminary data.</text>
</comment>
<proteinExistence type="predicted"/>
<protein>
    <submittedName>
        <fullName evidence="1">Uncharacterized protein</fullName>
    </submittedName>
</protein>
<evidence type="ECO:0000313" key="2">
    <source>
        <dbReference type="Proteomes" id="UP000326939"/>
    </source>
</evidence>